<protein>
    <submittedName>
        <fullName evidence="2">Uncharacterized protein LOC106467715</fullName>
    </submittedName>
</protein>
<feature type="non-terminal residue" evidence="2">
    <location>
        <position position="141"/>
    </location>
</feature>
<dbReference type="Proteomes" id="UP000694941">
    <property type="component" value="Unplaced"/>
</dbReference>
<sequence>MPIAGHTITNHCNTNGSRVVNSGTTNTTNEVVCDTVINMCTDNEKIVSGVNLVEKRSLSKSFSCTSEVRQLNLGAVILDENLSSISASQLRRVMCTQIPSLPASFGFYTREGWPLRRDQERVVKVSHLINERSLILIYRHF</sequence>
<reference evidence="2" key="1">
    <citation type="submission" date="2025-08" db="UniProtKB">
        <authorList>
            <consortium name="RefSeq"/>
        </authorList>
    </citation>
    <scope>IDENTIFICATION</scope>
    <source>
        <tissue evidence="2">Muscle</tissue>
    </source>
</reference>
<gene>
    <name evidence="2" type="primary">LOC106467715</name>
</gene>
<proteinExistence type="predicted"/>
<dbReference type="RefSeq" id="XP_013783544.1">
    <property type="nucleotide sequence ID" value="XM_013928090.1"/>
</dbReference>
<name>A0ABM1BK26_LIMPO</name>
<accession>A0ABM1BK26</accession>
<organism evidence="1 2">
    <name type="scientific">Limulus polyphemus</name>
    <name type="common">Atlantic horseshoe crab</name>
    <dbReference type="NCBI Taxonomy" id="6850"/>
    <lineage>
        <taxon>Eukaryota</taxon>
        <taxon>Metazoa</taxon>
        <taxon>Ecdysozoa</taxon>
        <taxon>Arthropoda</taxon>
        <taxon>Chelicerata</taxon>
        <taxon>Merostomata</taxon>
        <taxon>Xiphosura</taxon>
        <taxon>Limulidae</taxon>
        <taxon>Limulus</taxon>
    </lineage>
</organism>
<evidence type="ECO:0000313" key="2">
    <source>
        <dbReference type="RefSeq" id="XP_013783544.1"/>
    </source>
</evidence>
<evidence type="ECO:0000313" key="1">
    <source>
        <dbReference type="Proteomes" id="UP000694941"/>
    </source>
</evidence>
<keyword evidence="1" id="KW-1185">Reference proteome</keyword>
<dbReference type="GeneID" id="106467715"/>